<evidence type="ECO:0000313" key="3">
    <source>
        <dbReference type="EMBL" id="VAX41068.1"/>
    </source>
</evidence>
<dbReference type="SUPFAM" id="SSF52266">
    <property type="entry name" value="SGNH hydrolase"/>
    <property type="match status" value="1"/>
</dbReference>
<feature type="non-terminal residue" evidence="3">
    <location>
        <position position="1"/>
    </location>
</feature>
<dbReference type="InterPro" id="IPR036514">
    <property type="entry name" value="SGNH_hydro_sf"/>
</dbReference>
<dbReference type="Pfam" id="PF13472">
    <property type="entry name" value="Lipase_GDSL_2"/>
    <property type="match status" value="1"/>
</dbReference>
<protein>
    <recommendedName>
        <fullName evidence="2">SGNH hydrolase-type esterase domain-containing protein</fullName>
    </recommendedName>
</protein>
<feature type="region of interest" description="Disordered" evidence="1">
    <location>
        <begin position="142"/>
        <end position="166"/>
    </location>
</feature>
<reference evidence="3" key="1">
    <citation type="submission" date="2018-06" db="EMBL/GenBank/DDBJ databases">
        <authorList>
            <person name="Zhirakovskaya E."/>
        </authorList>
    </citation>
    <scope>NUCLEOTIDE SEQUENCE</scope>
</reference>
<dbReference type="Gene3D" id="3.40.50.1110">
    <property type="entry name" value="SGNH hydrolase"/>
    <property type="match status" value="1"/>
</dbReference>
<name>A0A3B1DXY5_9ZZZZ</name>
<proteinExistence type="predicted"/>
<dbReference type="AlphaFoldDB" id="A0A3B1DXY5"/>
<evidence type="ECO:0000256" key="1">
    <source>
        <dbReference type="SAM" id="MobiDB-lite"/>
    </source>
</evidence>
<dbReference type="InterPro" id="IPR013830">
    <property type="entry name" value="SGNH_hydro"/>
</dbReference>
<accession>A0A3B1DXY5</accession>
<organism evidence="3">
    <name type="scientific">hydrothermal vent metagenome</name>
    <dbReference type="NCBI Taxonomy" id="652676"/>
    <lineage>
        <taxon>unclassified sequences</taxon>
        <taxon>metagenomes</taxon>
        <taxon>ecological metagenomes</taxon>
    </lineage>
</organism>
<dbReference type="EMBL" id="UOGL01000510">
    <property type="protein sequence ID" value="VAX41068.1"/>
    <property type="molecule type" value="Genomic_DNA"/>
</dbReference>
<sequence length="166" mass="19062">PDVVSITLTWNDCIRGRSHRAAYRKRLKNVIEVIRQSDAIPLLQTPYRIDPVLQPQLVRLPAYVKIMREVACEKNVPCIDHWEHWKPLCNYPQKMAQLLSDNGLYLNNKGNIAVARLMIKQLRVECHLPDWCDYFSLSSQNNSPSQNSPPPQNNLPSQAMAAFSVK</sequence>
<evidence type="ECO:0000259" key="2">
    <source>
        <dbReference type="Pfam" id="PF13472"/>
    </source>
</evidence>
<gene>
    <name evidence="3" type="ORF">MNBD_PLANCTO02-2550</name>
</gene>
<feature type="domain" description="SGNH hydrolase-type esterase" evidence="2">
    <location>
        <begin position="1"/>
        <end position="111"/>
    </location>
</feature>